<dbReference type="Pfam" id="PF14702">
    <property type="entry name" value="hGDE_central"/>
    <property type="match status" value="1"/>
</dbReference>
<dbReference type="EC" id="3.2.1.33" evidence="6"/>
<evidence type="ECO:0000256" key="14">
    <source>
        <dbReference type="ARBA" id="ARBA00023295"/>
    </source>
</evidence>
<dbReference type="GO" id="GO:0005980">
    <property type="term" value="P:glycogen catabolic process"/>
    <property type="evidence" value="ECO:0007669"/>
    <property type="project" value="InterPro"/>
</dbReference>
<evidence type="ECO:0000256" key="6">
    <source>
        <dbReference type="ARBA" id="ARBA00012778"/>
    </source>
</evidence>
<dbReference type="EC" id="2.4.1.25" evidence="5"/>
<evidence type="ECO:0000259" key="18">
    <source>
        <dbReference type="Pfam" id="PF14699"/>
    </source>
</evidence>
<name>A0AAJ7SG78_9ACAR</name>
<reference evidence="22" key="1">
    <citation type="submission" date="2025-08" db="UniProtKB">
        <authorList>
            <consortium name="RefSeq"/>
        </authorList>
    </citation>
    <scope>IDENTIFICATION</scope>
</reference>
<evidence type="ECO:0000256" key="16">
    <source>
        <dbReference type="ARBA" id="ARBA00031477"/>
    </source>
</evidence>
<feature type="domain" description="Glycogen debranching enzyme glucanotransferase" evidence="19">
    <location>
        <begin position="122"/>
        <end position="537"/>
    </location>
</feature>
<evidence type="ECO:0000259" key="19">
    <source>
        <dbReference type="Pfam" id="PF14701"/>
    </source>
</evidence>
<dbReference type="Pfam" id="PF14699">
    <property type="entry name" value="hGDE_N"/>
    <property type="match status" value="1"/>
</dbReference>
<evidence type="ECO:0000259" key="17">
    <source>
        <dbReference type="Pfam" id="PF06202"/>
    </source>
</evidence>
<evidence type="ECO:0000256" key="2">
    <source>
        <dbReference type="ARBA" id="ARBA00000927"/>
    </source>
</evidence>
<dbReference type="FunFam" id="3.20.20.80:FF:000070">
    <property type="entry name" value="GDB1p Glycogen debranching enzyme"/>
    <property type="match status" value="1"/>
</dbReference>
<keyword evidence="10" id="KW-0808">Transferase</keyword>
<accession>A0AAJ7SG78</accession>
<dbReference type="CDD" id="cd11327">
    <property type="entry name" value="AmyAc_Glg_debranch_2"/>
    <property type="match status" value="1"/>
</dbReference>
<dbReference type="SUPFAM" id="SSF51445">
    <property type="entry name" value="(Trans)glycosidases"/>
    <property type="match status" value="1"/>
</dbReference>
<comment type="function">
    <text evidence="3">Multifunctional enzyme acting as 1,4-alpha-D-glucan:1,4-alpha-D-glucan 4-alpha-D-glycosyltransferase and amylo-1,6-glucosidase in glycogen degradation.</text>
</comment>
<protein>
    <recommendedName>
        <fullName evidence="7">Glycogen debranching enzyme</fullName>
        <ecNumber evidence="5">2.4.1.25</ecNumber>
        <ecNumber evidence="6">3.2.1.33</ecNumber>
    </recommendedName>
    <alternativeName>
        <fullName evidence="16">Glycogen debrancher</fullName>
    </alternativeName>
</protein>
<evidence type="ECO:0000259" key="20">
    <source>
        <dbReference type="Pfam" id="PF14702"/>
    </source>
</evidence>
<comment type="catalytic activity">
    <reaction evidence="2">
        <text>Hydrolysis of (1-&gt;6)-alpha-D-glucosidic branch linkages in glycogen phosphorylase limit dextrin.</text>
        <dbReference type="EC" id="3.2.1.33"/>
    </reaction>
</comment>
<feature type="domain" description="Glycogen debranching enzyme C-terminal" evidence="17">
    <location>
        <begin position="1046"/>
        <end position="1479"/>
    </location>
</feature>
<dbReference type="InterPro" id="IPR008928">
    <property type="entry name" value="6-hairpin_glycosidase_sf"/>
</dbReference>
<dbReference type="InterPro" id="IPR010401">
    <property type="entry name" value="AGL/Gdb1"/>
</dbReference>
<dbReference type="InterPro" id="IPR017853">
    <property type="entry name" value="GH"/>
</dbReference>
<dbReference type="Proteomes" id="UP000694867">
    <property type="component" value="Unplaced"/>
</dbReference>
<dbReference type="GO" id="GO:0005737">
    <property type="term" value="C:cytoplasm"/>
    <property type="evidence" value="ECO:0007669"/>
    <property type="project" value="UniProtKB-SubCell"/>
</dbReference>
<comment type="subcellular location">
    <subcellularLocation>
        <location evidence="4">Cytoplasm</location>
    </subcellularLocation>
</comment>
<dbReference type="RefSeq" id="XP_028968045.1">
    <property type="nucleotide sequence ID" value="XM_029112212.1"/>
</dbReference>
<dbReference type="GO" id="GO:0004134">
    <property type="term" value="F:4-alpha-glucanotransferase activity"/>
    <property type="evidence" value="ECO:0007669"/>
    <property type="project" value="UniProtKB-EC"/>
</dbReference>
<dbReference type="Pfam" id="PF14701">
    <property type="entry name" value="hDGE_amylase"/>
    <property type="match status" value="1"/>
</dbReference>
<comment type="catalytic activity">
    <reaction evidence="1">
        <text>Transfers a segment of a (1-&gt;4)-alpha-D-glucan to a new position in an acceptor, which may be glucose or a (1-&gt;4)-alpha-D-glucan.</text>
        <dbReference type="EC" id="2.4.1.25"/>
    </reaction>
</comment>
<dbReference type="InterPro" id="IPR032790">
    <property type="entry name" value="GDE_C"/>
</dbReference>
<keyword evidence="12" id="KW-0320">Glycogen biosynthesis</keyword>
<evidence type="ECO:0000256" key="1">
    <source>
        <dbReference type="ARBA" id="ARBA00000439"/>
    </source>
</evidence>
<dbReference type="InterPro" id="IPR032792">
    <property type="entry name" value="AGL_glucanoTrfase"/>
</dbReference>
<dbReference type="FunFam" id="3.20.20.80:FF:000108">
    <property type="entry name" value="glycogen debranching enzyme"/>
    <property type="match status" value="1"/>
</dbReference>
<feature type="domain" description="Eukaryotic glycogen debranching enzyme N-terminal" evidence="18">
    <location>
        <begin position="30"/>
        <end position="119"/>
    </location>
</feature>
<evidence type="ECO:0000256" key="10">
    <source>
        <dbReference type="ARBA" id="ARBA00022679"/>
    </source>
</evidence>
<gene>
    <name evidence="22" type="primary">LOC100904378</name>
</gene>
<dbReference type="PANTHER" id="PTHR10569:SF2">
    <property type="entry name" value="GLYCOGEN DEBRANCHING ENZYME"/>
    <property type="match status" value="1"/>
</dbReference>
<dbReference type="KEGG" id="goe:100904378"/>
<evidence type="ECO:0000256" key="11">
    <source>
        <dbReference type="ARBA" id="ARBA00022801"/>
    </source>
</evidence>
<evidence type="ECO:0000256" key="13">
    <source>
        <dbReference type="ARBA" id="ARBA00023268"/>
    </source>
</evidence>
<dbReference type="PANTHER" id="PTHR10569">
    <property type="entry name" value="GLYCOGEN DEBRANCHING ENZYME"/>
    <property type="match status" value="1"/>
</dbReference>
<evidence type="ECO:0000256" key="9">
    <source>
        <dbReference type="ARBA" id="ARBA00022676"/>
    </source>
</evidence>
<evidence type="ECO:0000256" key="5">
    <source>
        <dbReference type="ARBA" id="ARBA00012560"/>
    </source>
</evidence>
<dbReference type="InterPro" id="IPR032788">
    <property type="entry name" value="AGL_central"/>
</dbReference>
<keyword evidence="14" id="KW-0326">Glycosidase</keyword>
<proteinExistence type="inferred from homology"/>
<dbReference type="NCBIfam" id="TIGR01531">
    <property type="entry name" value="glyc_debranch"/>
    <property type="match status" value="1"/>
</dbReference>
<evidence type="ECO:0000256" key="3">
    <source>
        <dbReference type="ARBA" id="ARBA00003530"/>
    </source>
</evidence>
<evidence type="ECO:0000256" key="4">
    <source>
        <dbReference type="ARBA" id="ARBA00004496"/>
    </source>
</evidence>
<keyword evidence="21" id="KW-1185">Reference proteome</keyword>
<dbReference type="GeneID" id="100904378"/>
<dbReference type="Gene3D" id="3.20.20.80">
    <property type="entry name" value="Glycosidases"/>
    <property type="match status" value="2"/>
</dbReference>
<dbReference type="Pfam" id="PF06202">
    <property type="entry name" value="GDE_C"/>
    <property type="match status" value="1"/>
</dbReference>
<dbReference type="SUPFAM" id="SSF48208">
    <property type="entry name" value="Six-hairpin glycosidases"/>
    <property type="match status" value="1"/>
</dbReference>
<keyword evidence="9" id="KW-0328">Glycosyltransferase</keyword>
<sequence length="1486" mass="167667">MSNVELSVFQLEANRNYETEIYGVPKGSTIRFTLGPSLYGHDVSLFINNPPKDDVPFVRTSYRRLDWDFHSAKYADEGNAFVDCKFSSSGTFRFYISLDDSKEESSSGYILVNPRLTLQGNPLPLDGIQCQTVLSKCLGPFEDWEKRIAVSAAAGYNMVHFTPLQALGGSNSAYSLRDHMALNEAFRSHDLTPTFEDVKRFTRLMETDFKLLSLTDIVLNHTSNETPWLREHPECSFNALNSPHLRPAMLLDQEIYLLSMRAMRGETQSVGIPTHITQEWHVQAVENQLRHVIVPGLRLHEFYIADIDGLVKKFEECPQAAATSNSHTVSMFQTYTRFGAKCDITEARRTFRNSADFRSFLEMFNSKELRRSQDHLNNAVENVVKGLRYSKVEPWGPKEHEITKNSPLIVRYFLPNNDSLSDEISAAEMEACFQNEKGAYIMAHNGWVMGDNPLRNFALEGSMVYLRRELIAWGDCCKLRYGESPADCPFLWDYMKNYVQSSAEIFHGLRLDNCHSTPIHVAEYLLDAARSVRNDLYVIAELFTSSEAVDHIFVNRLGINSLIREALQASDSDDLGRLVHRYGGIPVGSFFHPQGFAPLMPSVAHAILLDMTHDNPSPYEIRSIYDFLPSAALVSMAACATGSSRGYDELVPHHIHVVHEDRPFQSLDEAKDRGIMEAKKILNDLHHQLGLEGFTEVYVDRLDADTVSVTRRCSLTDESVILVARTSFRNPRDPKEIAHLKPLQVAGQIRSVIIDARLVKKWSINNGFARNSTVINGIEEFECAVKSNIPLSECSTVRVEEFDEGDRCEIHFVDLTPGSVVAFRVGVGRSARSFMENARTLLKPFGYFGGVPQVPQSIRACIDRLDLDDLNRILFRSDQEEKSDGLGFGAYNLNNVGPMNYCGLQGVMTHLMHIRPRNDLGHPLCSNIREGDWLIDYMVNRLRPHKSCNEFASLLEEMLRPVKNIPHYLKPCYFDAVVTALYNQLLEAIWRKMSSFVSRGSNFVRQISLASVILTGFVCDSPLPPLSSELDPPAPLKLDIHSSDISEECPTLAAGLPHFSTGYMRNWGRDTFISLRGLLLLTGRFSEARSIILGFAGTLRHGLIPNLLDRGTNSRYNCRDAVWFWLECIKQYAQIVPQGELILRDPVSRLYPQDDSEALPVDSVVMPLYDVIQEALQKHWSGTSFRERNAGTRIDSQMKDPGFNVSFGVDHTTGFVFGGNEFNCGTWMDKMGSVPGKNQGIPASPRDGSAVELVGLCKSVISWLHEKHAEGIYPYASVELEGSETTFAEWSTRIQTHFESCFFVPEEGAGAFDQRPDLINRRGIYKDTFGSRQPWADYQFRPNFTIAMVVAPELFDVQHARGALSLADRVLRGPLGMRTLDPRDMTYNGNYNNSDSDAGFNYHRGPEWLWPTGYFLRAKLSFATDPQAARSEIRRCLQPHLGALENSPWRGLPELTNQDGAECHHSCPIQAWSHSCLLEVMHQLHD</sequence>
<evidence type="ECO:0000313" key="21">
    <source>
        <dbReference type="Proteomes" id="UP000694867"/>
    </source>
</evidence>
<dbReference type="InterPro" id="IPR029436">
    <property type="entry name" value="AGL_euk_N"/>
</dbReference>
<evidence type="ECO:0000256" key="8">
    <source>
        <dbReference type="ARBA" id="ARBA00022490"/>
    </source>
</evidence>
<keyword evidence="8" id="KW-0963">Cytoplasm</keyword>
<evidence type="ECO:0000256" key="15">
    <source>
        <dbReference type="ARBA" id="ARBA00025780"/>
    </source>
</evidence>
<feature type="domain" description="Glycogen debranching enzyme central" evidence="20">
    <location>
        <begin position="674"/>
        <end position="942"/>
    </location>
</feature>
<dbReference type="GO" id="GO:0005978">
    <property type="term" value="P:glycogen biosynthetic process"/>
    <property type="evidence" value="ECO:0007669"/>
    <property type="project" value="UniProtKB-KW"/>
</dbReference>
<organism evidence="21 22">
    <name type="scientific">Galendromus occidentalis</name>
    <name type="common">western predatory mite</name>
    <dbReference type="NCBI Taxonomy" id="34638"/>
    <lineage>
        <taxon>Eukaryota</taxon>
        <taxon>Metazoa</taxon>
        <taxon>Ecdysozoa</taxon>
        <taxon>Arthropoda</taxon>
        <taxon>Chelicerata</taxon>
        <taxon>Arachnida</taxon>
        <taxon>Acari</taxon>
        <taxon>Parasitiformes</taxon>
        <taxon>Mesostigmata</taxon>
        <taxon>Gamasina</taxon>
        <taxon>Phytoseioidea</taxon>
        <taxon>Phytoseiidae</taxon>
        <taxon>Typhlodrominae</taxon>
        <taxon>Galendromus</taxon>
    </lineage>
</organism>
<dbReference type="GO" id="GO:0004135">
    <property type="term" value="F:amylo-alpha-1,6-glucosidase activity"/>
    <property type="evidence" value="ECO:0007669"/>
    <property type="project" value="UniProtKB-EC"/>
</dbReference>
<keyword evidence="11" id="KW-0378">Hydrolase</keyword>
<evidence type="ECO:0000256" key="12">
    <source>
        <dbReference type="ARBA" id="ARBA00023056"/>
    </source>
</evidence>
<comment type="similarity">
    <text evidence="15">Belongs to the glycogen debranching enzyme family.</text>
</comment>
<evidence type="ECO:0000256" key="7">
    <source>
        <dbReference type="ARBA" id="ARBA00020723"/>
    </source>
</evidence>
<keyword evidence="13" id="KW-0511">Multifunctional enzyme</keyword>
<dbReference type="InterPro" id="IPR006421">
    <property type="entry name" value="Glycogen_debranch_met"/>
</dbReference>
<evidence type="ECO:0000313" key="22">
    <source>
        <dbReference type="RefSeq" id="XP_028968045.1"/>
    </source>
</evidence>